<evidence type="ECO:0000256" key="1">
    <source>
        <dbReference type="SAM" id="Coils"/>
    </source>
</evidence>
<evidence type="ECO:0000313" key="4">
    <source>
        <dbReference type="Proteomes" id="UP000008177"/>
    </source>
</evidence>
<feature type="coiled-coil region" evidence="1">
    <location>
        <begin position="283"/>
        <end position="325"/>
    </location>
</feature>
<dbReference type="InParanoid" id="G2YPD8"/>
<feature type="region of interest" description="Disordered" evidence="2">
    <location>
        <begin position="361"/>
        <end position="390"/>
    </location>
</feature>
<dbReference type="Proteomes" id="UP000008177">
    <property type="component" value="Unplaced contigs"/>
</dbReference>
<dbReference type="OrthoDB" id="5236983at2759"/>
<gene>
    <name evidence="3" type="ORF">BofuT4_P135310.1</name>
</gene>
<dbReference type="STRING" id="999810.G2YPD8"/>
<organism evidence="3 4">
    <name type="scientific">Botryotinia fuckeliana (strain T4)</name>
    <name type="common">Noble rot fungus</name>
    <name type="synonym">Botrytis cinerea</name>
    <dbReference type="NCBI Taxonomy" id="999810"/>
    <lineage>
        <taxon>Eukaryota</taxon>
        <taxon>Fungi</taxon>
        <taxon>Dikarya</taxon>
        <taxon>Ascomycota</taxon>
        <taxon>Pezizomycotina</taxon>
        <taxon>Leotiomycetes</taxon>
        <taxon>Helotiales</taxon>
        <taxon>Sclerotiniaceae</taxon>
        <taxon>Botrytis</taxon>
    </lineage>
</organism>
<protein>
    <recommendedName>
        <fullName evidence="5">SprT-like domain-containing protein</fullName>
    </recommendedName>
</protein>
<reference evidence="4" key="1">
    <citation type="journal article" date="2011" name="PLoS Genet.">
        <title>Genomic analysis of the necrotrophic fungal pathogens Sclerotinia sclerotiorum and Botrytis cinerea.</title>
        <authorList>
            <person name="Amselem J."/>
            <person name="Cuomo C.A."/>
            <person name="van Kan J.A."/>
            <person name="Viaud M."/>
            <person name="Benito E.P."/>
            <person name="Couloux A."/>
            <person name="Coutinho P.M."/>
            <person name="de Vries R.P."/>
            <person name="Dyer P.S."/>
            <person name="Fillinger S."/>
            <person name="Fournier E."/>
            <person name="Gout L."/>
            <person name="Hahn M."/>
            <person name="Kohn L."/>
            <person name="Lapalu N."/>
            <person name="Plummer K.M."/>
            <person name="Pradier J.M."/>
            <person name="Quevillon E."/>
            <person name="Sharon A."/>
            <person name="Simon A."/>
            <person name="ten Have A."/>
            <person name="Tudzynski B."/>
            <person name="Tudzynski P."/>
            <person name="Wincker P."/>
            <person name="Andrew M."/>
            <person name="Anthouard V."/>
            <person name="Beever R.E."/>
            <person name="Beffa R."/>
            <person name="Benoit I."/>
            <person name="Bouzid O."/>
            <person name="Brault B."/>
            <person name="Chen Z."/>
            <person name="Choquer M."/>
            <person name="Collemare J."/>
            <person name="Cotton P."/>
            <person name="Danchin E.G."/>
            <person name="Da Silva C."/>
            <person name="Gautier A."/>
            <person name="Giraud C."/>
            <person name="Giraud T."/>
            <person name="Gonzalez C."/>
            <person name="Grossetete S."/>
            <person name="Guldener U."/>
            <person name="Henrissat B."/>
            <person name="Howlett B.J."/>
            <person name="Kodira C."/>
            <person name="Kretschmer M."/>
            <person name="Lappartient A."/>
            <person name="Leroch M."/>
            <person name="Levis C."/>
            <person name="Mauceli E."/>
            <person name="Neuveglise C."/>
            <person name="Oeser B."/>
            <person name="Pearson M."/>
            <person name="Poulain J."/>
            <person name="Poussereau N."/>
            <person name="Quesneville H."/>
            <person name="Rascle C."/>
            <person name="Schumacher J."/>
            <person name="Segurens B."/>
            <person name="Sexton A."/>
            <person name="Silva E."/>
            <person name="Sirven C."/>
            <person name="Soanes D.M."/>
            <person name="Talbot N.J."/>
            <person name="Templeton M."/>
            <person name="Yandava C."/>
            <person name="Yarden O."/>
            <person name="Zeng Q."/>
            <person name="Rollins J.A."/>
            <person name="Lebrun M.H."/>
            <person name="Dickman M."/>
        </authorList>
    </citation>
    <scope>NUCLEOTIDE SEQUENCE [LARGE SCALE GENOMIC DNA]</scope>
    <source>
        <strain evidence="4">T4</strain>
    </source>
</reference>
<evidence type="ECO:0000256" key="2">
    <source>
        <dbReference type="SAM" id="MobiDB-lite"/>
    </source>
</evidence>
<proteinExistence type="predicted"/>
<dbReference type="HOGENOM" id="CLU_548571_0_0_1"/>
<feature type="compositionally biased region" description="Basic residues" evidence="2">
    <location>
        <begin position="361"/>
        <end position="370"/>
    </location>
</feature>
<sequence>MTIHECHLNPYAARRILWAGDRAHIPLQPLCCTYSQAADLIADNITNVLHGPTGYPSHDPFYKIKENWRRSNLSDLAATIKTPWLKGKKEQDLLNLYFSYFNAMIFGGALNTMRCTMKLEEPNEEQKVKNVLGTTVDKRGEKTTTRHNVRCYISVFVRSPPPKNEQESKALLENYLGTMLHEMVHAFFSIYVCKCNFSCKRKVLDFEESGMTGHGMQWQRAAMSIERFVRQGLKLDVRLGREEALGLELVIADKEIWYVDLEKMDMEREVVDREMDWFAHVFMKELEERKKIEQEKEDRLGKSELERVEREEEEEQAEINWEIERPEREAKERTLLKKHRSRIHESLRRISRRANGKIFKRIAKPLRKSPAKSTVRPDDDDDDDATASSEPPLLNFLLARRTHFTNENVTFSPVTKRLLDDLKLRQAYPYIKRTVNPNIPSVNGKYKIGTEVRKRTYEGRKTKRTARSGTANAKILDLEEFWNLDGCAEEVYKVRRCY</sequence>
<accession>G2YPD8</accession>
<dbReference type="AlphaFoldDB" id="G2YPD8"/>
<evidence type="ECO:0008006" key="5">
    <source>
        <dbReference type="Google" id="ProtNLM"/>
    </source>
</evidence>
<name>G2YPD8_BOTF4</name>
<keyword evidence="1" id="KW-0175">Coiled coil</keyword>
<dbReference type="EMBL" id="FQ790347">
    <property type="protein sequence ID" value="CCD53486.1"/>
    <property type="molecule type" value="Genomic_DNA"/>
</dbReference>
<evidence type="ECO:0000313" key="3">
    <source>
        <dbReference type="EMBL" id="CCD53486.1"/>
    </source>
</evidence>